<dbReference type="Proteomes" id="UP000257109">
    <property type="component" value="Unassembled WGS sequence"/>
</dbReference>
<name>A0A371HSP6_MUCPR</name>
<reference evidence="1" key="1">
    <citation type="submission" date="2018-05" db="EMBL/GenBank/DDBJ databases">
        <title>Draft genome of Mucuna pruriens seed.</title>
        <authorList>
            <person name="Nnadi N.E."/>
            <person name="Vos R."/>
            <person name="Hasami M.H."/>
            <person name="Devisetty U.K."/>
            <person name="Aguiy J.C."/>
        </authorList>
    </citation>
    <scope>NUCLEOTIDE SEQUENCE [LARGE SCALE GENOMIC DNA]</scope>
    <source>
        <strain evidence="1">JCA_2017</strain>
    </source>
</reference>
<protein>
    <submittedName>
        <fullName evidence="1">Uncharacterized protein</fullName>
    </submittedName>
</protein>
<evidence type="ECO:0000313" key="1">
    <source>
        <dbReference type="EMBL" id="RDY05808.1"/>
    </source>
</evidence>
<sequence>MVRSLISNTIGEETESQRETIFHSRCLVIGMKQAIKGFRNGIHGKQTLSFHILRPIMSPKDAFALVPRDQLPCANGMLPKAFIISLHNVELLSTKTDLIQSRQRQIRHSLGEVQTRTQHSRTRLGFERMRYSHTRLSLGLKCRK</sequence>
<gene>
    <name evidence="1" type="ORF">CR513_10304</name>
</gene>
<keyword evidence="2" id="KW-1185">Reference proteome</keyword>
<organism evidence="1 2">
    <name type="scientific">Mucuna pruriens</name>
    <name type="common">Velvet bean</name>
    <name type="synonym">Dolichos pruriens</name>
    <dbReference type="NCBI Taxonomy" id="157652"/>
    <lineage>
        <taxon>Eukaryota</taxon>
        <taxon>Viridiplantae</taxon>
        <taxon>Streptophyta</taxon>
        <taxon>Embryophyta</taxon>
        <taxon>Tracheophyta</taxon>
        <taxon>Spermatophyta</taxon>
        <taxon>Magnoliopsida</taxon>
        <taxon>eudicotyledons</taxon>
        <taxon>Gunneridae</taxon>
        <taxon>Pentapetalae</taxon>
        <taxon>rosids</taxon>
        <taxon>fabids</taxon>
        <taxon>Fabales</taxon>
        <taxon>Fabaceae</taxon>
        <taxon>Papilionoideae</taxon>
        <taxon>50 kb inversion clade</taxon>
        <taxon>NPAAA clade</taxon>
        <taxon>indigoferoid/millettioid clade</taxon>
        <taxon>Phaseoleae</taxon>
        <taxon>Mucuna</taxon>
    </lineage>
</organism>
<evidence type="ECO:0000313" key="2">
    <source>
        <dbReference type="Proteomes" id="UP000257109"/>
    </source>
</evidence>
<dbReference type="EMBL" id="QJKJ01001809">
    <property type="protein sequence ID" value="RDY05808.1"/>
    <property type="molecule type" value="Genomic_DNA"/>
</dbReference>
<proteinExistence type="predicted"/>
<accession>A0A371HSP6</accession>
<comment type="caution">
    <text evidence="1">The sequence shown here is derived from an EMBL/GenBank/DDBJ whole genome shotgun (WGS) entry which is preliminary data.</text>
</comment>
<feature type="non-terminal residue" evidence="1">
    <location>
        <position position="1"/>
    </location>
</feature>
<dbReference type="AlphaFoldDB" id="A0A371HSP6"/>